<dbReference type="SUPFAM" id="SSF50331">
    <property type="entry name" value="MOP-like"/>
    <property type="match status" value="1"/>
</dbReference>
<dbReference type="NCBIfam" id="NF008653">
    <property type="entry name" value="PRK11650.1"/>
    <property type="match status" value="1"/>
</dbReference>
<evidence type="ECO:0000256" key="6">
    <source>
        <dbReference type="ARBA" id="ARBA00023136"/>
    </source>
</evidence>
<keyword evidence="3" id="KW-0762">Sugar transport</keyword>
<dbReference type="CDD" id="cd03301">
    <property type="entry name" value="ABC_MalK_N"/>
    <property type="match status" value="1"/>
</dbReference>
<evidence type="ECO:0000256" key="4">
    <source>
        <dbReference type="ARBA" id="ARBA00022741"/>
    </source>
</evidence>
<dbReference type="EMBL" id="RJVQ01000006">
    <property type="protein sequence ID" value="RQW62352.1"/>
    <property type="molecule type" value="Genomic_DNA"/>
</dbReference>
<keyword evidence="4" id="KW-0547">Nucleotide-binding</keyword>
<organism evidence="8 9">
    <name type="scientific">Vibrio viridaestus</name>
    <dbReference type="NCBI Taxonomy" id="2487322"/>
    <lineage>
        <taxon>Bacteria</taxon>
        <taxon>Pseudomonadati</taxon>
        <taxon>Pseudomonadota</taxon>
        <taxon>Gammaproteobacteria</taxon>
        <taxon>Vibrionales</taxon>
        <taxon>Vibrionaceae</taxon>
        <taxon>Vibrio</taxon>
    </lineage>
</organism>
<dbReference type="InterPro" id="IPR008995">
    <property type="entry name" value="Mo/tungstate-bd_C_term_dom"/>
</dbReference>
<feature type="domain" description="ABC transporter" evidence="7">
    <location>
        <begin position="5"/>
        <end position="235"/>
    </location>
</feature>
<dbReference type="GO" id="GO:1990060">
    <property type="term" value="C:maltose transport complex"/>
    <property type="evidence" value="ECO:0007669"/>
    <property type="project" value="TreeGrafter"/>
</dbReference>
<evidence type="ECO:0000313" key="9">
    <source>
        <dbReference type="Proteomes" id="UP000281112"/>
    </source>
</evidence>
<dbReference type="FunFam" id="3.40.50.300:FF:000042">
    <property type="entry name" value="Maltose/maltodextrin ABC transporter, ATP-binding protein"/>
    <property type="match status" value="1"/>
</dbReference>
<evidence type="ECO:0000256" key="1">
    <source>
        <dbReference type="ARBA" id="ARBA00022448"/>
    </source>
</evidence>
<keyword evidence="6" id="KW-0472">Membrane</keyword>
<dbReference type="PROSITE" id="PS00211">
    <property type="entry name" value="ABC_TRANSPORTER_1"/>
    <property type="match status" value="1"/>
</dbReference>
<dbReference type="InterPro" id="IPR027417">
    <property type="entry name" value="P-loop_NTPase"/>
</dbReference>
<dbReference type="GO" id="GO:0016887">
    <property type="term" value="F:ATP hydrolysis activity"/>
    <property type="evidence" value="ECO:0007669"/>
    <property type="project" value="InterPro"/>
</dbReference>
<dbReference type="InterPro" id="IPR047641">
    <property type="entry name" value="ABC_transpr_MalK/UgpC-like"/>
</dbReference>
<dbReference type="Gene3D" id="2.40.50.140">
    <property type="entry name" value="Nucleic acid-binding proteins"/>
    <property type="match status" value="1"/>
</dbReference>
<dbReference type="Proteomes" id="UP000281112">
    <property type="component" value="Unassembled WGS sequence"/>
</dbReference>
<evidence type="ECO:0000313" key="8">
    <source>
        <dbReference type="EMBL" id="RQW62352.1"/>
    </source>
</evidence>
<protein>
    <submittedName>
        <fullName evidence="8">sn-glycerol-3-phosphate ABC transporter ATP-binding protein UgpC</fullName>
    </submittedName>
</protein>
<keyword evidence="2" id="KW-1003">Cell membrane</keyword>
<dbReference type="GO" id="GO:0055052">
    <property type="term" value="C:ATP-binding cassette (ABC) transporter complex, substrate-binding subunit-containing"/>
    <property type="evidence" value="ECO:0007669"/>
    <property type="project" value="TreeGrafter"/>
</dbReference>
<evidence type="ECO:0000256" key="3">
    <source>
        <dbReference type="ARBA" id="ARBA00022597"/>
    </source>
</evidence>
<accession>A0A3N9TZF8</accession>
<name>A0A3N9TZF8_9VIBR</name>
<keyword evidence="1" id="KW-0813">Transport</keyword>
<evidence type="ECO:0000256" key="5">
    <source>
        <dbReference type="ARBA" id="ARBA00022840"/>
    </source>
</evidence>
<dbReference type="InterPro" id="IPR012340">
    <property type="entry name" value="NA-bd_OB-fold"/>
</dbReference>
<dbReference type="PANTHER" id="PTHR43875">
    <property type="entry name" value="MALTODEXTRIN IMPORT ATP-BINDING PROTEIN MSMX"/>
    <property type="match status" value="1"/>
</dbReference>
<dbReference type="Pfam" id="PF08402">
    <property type="entry name" value="TOBE_2"/>
    <property type="match status" value="1"/>
</dbReference>
<dbReference type="Pfam" id="PF00005">
    <property type="entry name" value="ABC_tran"/>
    <property type="match status" value="1"/>
</dbReference>
<dbReference type="OrthoDB" id="9802264at2"/>
<dbReference type="PROSITE" id="PS50893">
    <property type="entry name" value="ABC_TRANSPORTER_2"/>
    <property type="match status" value="1"/>
</dbReference>
<keyword evidence="9" id="KW-1185">Reference proteome</keyword>
<dbReference type="RefSeq" id="WP_124937890.1">
    <property type="nucleotide sequence ID" value="NZ_RJVQ01000006.1"/>
</dbReference>
<dbReference type="InterPro" id="IPR013611">
    <property type="entry name" value="Transp-assoc_OB_typ2"/>
</dbReference>
<evidence type="ECO:0000256" key="2">
    <source>
        <dbReference type="ARBA" id="ARBA00022475"/>
    </source>
</evidence>
<gene>
    <name evidence="8" type="primary">ugpC</name>
    <name evidence="8" type="ORF">EES38_14325</name>
</gene>
<sequence length="367" mass="41439">MASSIEIKNLTKAYGSSTVLDNISFDIKENEFIVFLGPSGCGKSTLLRMIAGLESLSDGEIWMNEHRLDTLAPGKRDISMVFQNYALYPHMTVEGNMAFGLRNVGTNSDVIQQRIQNAARILEIEHLLQRKPAELSGGQRQRVAIGRAIVREPTAFLFDEPLSNLDAALRSRTRIEIAQLHQRVQATMIYVTHDQVEAMTLADRIVVLNQTHIEQIGTPIEIYRYPASKFVAGFVGSPAMNILSVEQLDRSGAHAVINIDGIEAIQSRIETQKLPDDYNFEMGIRAEDIYIVENETEAQTCGQIQFIERLGDRTLAYILLDNQQMIIAETNSKQPIVNKQRVYLKFDFDNIHLFDSKERAYQGGRYD</sequence>
<dbReference type="InterPro" id="IPR015855">
    <property type="entry name" value="ABC_transpr_MalK-like"/>
</dbReference>
<dbReference type="InterPro" id="IPR017871">
    <property type="entry name" value="ABC_transporter-like_CS"/>
</dbReference>
<dbReference type="SUPFAM" id="SSF52540">
    <property type="entry name" value="P-loop containing nucleoside triphosphate hydrolases"/>
    <property type="match status" value="1"/>
</dbReference>
<dbReference type="InterPro" id="IPR003439">
    <property type="entry name" value="ABC_transporter-like_ATP-bd"/>
</dbReference>
<dbReference type="AlphaFoldDB" id="A0A3N9TZF8"/>
<comment type="caution">
    <text evidence="8">The sequence shown here is derived from an EMBL/GenBank/DDBJ whole genome shotgun (WGS) entry which is preliminary data.</text>
</comment>
<dbReference type="GO" id="GO:0005524">
    <property type="term" value="F:ATP binding"/>
    <property type="evidence" value="ECO:0007669"/>
    <property type="project" value="UniProtKB-KW"/>
</dbReference>
<dbReference type="SMART" id="SM00382">
    <property type="entry name" value="AAA"/>
    <property type="match status" value="1"/>
</dbReference>
<dbReference type="InterPro" id="IPR003593">
    <property type="entry name" value="AAA+_ATPase"/>
</dbReference>
<proteinExistence type="predicted"/>
<reference evidence="8 9" key="1">
    <citation type="submission" date="2018-11" db="EMBL/GenBank/DDBJ databases">
        <title>Vibrio LJC006 sp. nov., isolated from seawater during the bloom of the enteromorpha.</title>
        <authorList>
            <person name="Liang J."/>
        </authorList>
    </citation>
    <scope>NUCLEOTIDE SEQUENCE [LARGE SCALE GENOMIC DNA]</scope>
    <source>
        <strain evidence="8 9">LJC006</strain>
    </source>
</reference>
<dbReference type="Gene3D" id="2.40.50.100">
    <property type="match status" value="1"/>
</dbReference>
<dbReference type="GO" id="GO:0015423">
    <property type="term" value="F:ABC-type maltose transporter activity"/>
    <property type="evidence" value="ECO:0007669"/>
    <property type="project" value="TreeGrafter"/>
</dbReference>
<dbReference type="PANTHER" id="PTHR43875:SF3">
    <property type="entry name" value="MALTOSE_MALTODEXTRIN IMPORT ATP-BINDING PROTEIN MALK"/>
    <property type="match status" value="1"/>
</dbReference>
<keyword evidence="5 8" id="KW-0067">ATP-binding</keyword>
<dbReference type="Gene3D" id="3.40.50.300">
    <property type="entry name" value="P-loop containing nucleotide triphosphate hydrolases"/>
    <property type="match status" value="1"/>
</dbReference>
<evidence type="ECO:0000259" key="7">
    <source>
        <dbReference type="PROSITE" id="PS50893"/>
    </source>
</evidence>